<proteinExistence type="predicted"/>
<dbReference type="EMBL" id="CP045201">
    <property type="protein sequence ID" value="QOL81088.1"/>
    <property type="molecule type" value="Genomic_DNA"/>
</dbReference>
<sequence>MTDIAGAEAFSGALKNKVRKYPNREDPRWREGMIFPKVTPSFALAPGESVFTIGSCFARNVEKALLARGLKVPTAHFTAPNDEAPGEPNRILNQYNPGTMLQCVRGIGAPVDRKGLYPVAGNAVLDCLLATGSRPVSARRGRERRQQIRDLYAAGLETSGIVVVTLGLVEAWYDNDAEVYLNEAPSHTLLKEHPHRFLFRQLTLSQCQALVFEMLEHLIEGGRRKVVLTVSPVPLQVTFAGGDATIRNAYSKSILRVVAELAATEFPEVDYFPSYEIITTLGLTGFGQDNVHVRPAIVDQVIGYMTSCYVA</sequence>
<protein>
    <recommendedName>
        <fullName evidence="1">GSCFA domain-containing protein</fullName>
    </recommendedName>
</protein>
<dbReference type="InterPro" id="IPR014982">
    <property type="entry name" value="GSCFA"/>
</dbReference>
<dbReference type="Pfam" id="PF08885">
    <property type="entry name" value="GSCFA"/>
    <property type="match status" value="1"/>
</dbReference>
<accession>A0A7L9WNI7</accession>
<evidence type="ECO:0000259" key="1">
    <source>
        <dbReference type="Pfam" id="PF08885"/>
    </source>
</evidence>
<keyword evidence="3" id="KW-1185">Reference proteome</keyword>
<dbReference type="KEGG" id="pshq:F3W81_09860"/>
<feature type="domain" description="GSCFA" evidence="1">
    <location>
        <begin position="50"/>
        <end position="302"/>
    </location>
</feature>
<dbReference type="RefSeq" id="WP_193083406.1">
    <property type="nucleotide sequence ID" value="NZ_CP045201.1"/>
</dbReference>
<evidence type="ECO:0000313" key="2">
    <source>
        <dbReference type="EMBL" id="QOL81088.1"/>
    </source>
</evidence>
<dbReference type="Proteomes" id="UP000594118">
    <property type="component" value="Chromosome"/>
</dbReference>
<gene>
    <name evidence="2" type="ORF">F3W81_09860</name>
</gene>
<dbReference type="AlphaFoldDB" id="A0A7L9WNI7"/>
<organism evidence="2 3">
    <name type="scientific">Pseudooceanicola spongiae</name>
    <dbReference type="NCBI Taxonomy" id="2613965"/>
    <lineage>
        <taxon>Bacteria</taxon>
        <taxon>Pseudomonadati</taxon>
        <taxon>Pseudomonadota</taxon>
        <taxon>Alphaproteobacteria</taxon>
        <taxon>Rhodobacterales</taxon>
        <taxon>Paracoccaceae</taxon>
        <taxon>Pseudooceanicola</taxon>
    </lineage>
</organism>
<name>A0A7L9WNI7_9RHOB</name>
<evidence type="ECO:0000313" key="3">
    <source>
        <dbReference type="Proteomes" id="UP000594118"/>
    </source>
</evidence>
<reference evidence="2 3" key="1">
    <citation type="submission" date="2019-10" db="EMBL/GenBank/DDBJ databases">
        <title>Pseudopuniceibacterium sp. HQ09 islated from Antarctica.</title>
        <authorList>
            <person name="Liao L."/>
            <person name="Su S."/>
            <person name="Chen B."/>
            <person name="Yu Y."/>
        </authorList>
    </citation>
    <scope>NUCLEOTIDE SEQUENCE [LARGE SCALE GENOMIC DNA]</scope>
    <source>
        <strain evidence="2 3">HQ09</strain>
    </source>
</reference>